<evidence type="ECO:0000259" key="1">
    <source>
        <dbReference type="Pfam" id="PF12867"/>
    </source>
</evidence>
<dbReference type="STRING" id="395019.BMULJ_03367"/>
<dbReference type="InterPro" id="IPR024775">
    <property type="entry name" value="DinB-like"/>
</dbReference>
<dbReference type="AlphaFoldDB" id="A0A0H3KNT1"/>
<evidence type="ECO:0000313" key="3">
    <source>
        <dbReference type="Proteomes" id="UP000008815"/>
    </source>
</evidence>
<dbReference type="Proteomes" id="UP000008815">
    <property type="component" value="Chromosome 2"/>
</dbReference>
<dbReference type="InterPro" id="IPR034660">
    <property type="entry name" value="DinB/YfiT-like"/>
</dbReference>
<feature type="domain" description="DinB-like" evidence="1">
    <location>
        <begin position="113"/>
        <end position="249"/>
    </location>
</feature>
<gene>
    <name evidence="2" type="ordered locus">BMULJ_03367</name>
</gene>
<evidence type="ECO:0000313" key="2">
    <source>
        <dbReference type="EMBL" id="BAG45240.1"/>
    </source>
</evidence>
<dbReference type="Pfam" id="PF12867">
    <property type="entry name" value="DinB_2"/>
    <property type="match status" value="1"/>
</dbReference>
<dbReference type="EMBL" id="AP009386">
    <property type="protein sequence ID" value="BAG45240.1"/>
    <property type="molecule type" value="Genomic_DNA"/>
</dbReference>
<organism evidence="2 3">
    <name type="scientific">Burkholderia multivorans (strain ATCC 17616 / 249)</name>
    <dbReference type="NCBI Taxonomy" id="395019"/>
    <lineage>
        <taxon>Bacteria</taxon>
        <taxon>Pseudomonadati</taxon>
        <taxon>Pseudomonadota</taxon>
        <taxon>Betaproteobacteria</taxon>
        <taxon>Burkholderiales</taxon>
        <taxon>Burkholderiaceae</taxon>
        <taxon>Burkholderia</taxon>
        <taxon>Burkholderia cepacia complex</taxon>
    </lineage>
</organism>
<dbReference type="RefSeq" id="WP_012217650.1">
    <property type="nucleotide sequence ID" value="NC_010086.1"/>
</dbReference>
<dbReference type="KEGG" id="bmj:BMULJ_03367"/>
<keyword evidence="3" id="KW-1185">Reference proteome</keyword>
<name>A0A0H3KNT1_BURM1</name>
<reference evidence="2 3" key="1">
    <citation type="submission" date="2007-04" db="EMBL/GenBank/DDBJ databases">
        <title>Complete genome sequence of Burkholderia multivorans ATCC 17616.</title>
        <authorList>
            <person name="Ohtsubo Y."/>
            <person name="Yamashita A."/>
            <person name="Kurokawa K."/>
            <person name="Takami H."/>
            <person name="Yuhara S."/>
            <person name="Nishiyama E."/>
            <person name="Endo R."/>
            <person name="Miyazaki R."/>
            <person name="Ono A."/>
            <person name="Yano K."/>
            <person name="Ito M."/>
            <person name="Sota M."/>
            <person name="Yuji N."/>
            <person name="Hattori M."/>
            <person name="Tsuda M."/>
        </authorList>
    </citation>
    <scope>NUCLEOTIDE SEQUENCE [LARGE SCALE GENOMIC DNA]</scope>
    <source>
        <strain evidence="3">ATCC 17616 / 249</strain>
    </source>
</reference>
<dbReference type="eggNOG" id="ENOG5033Q5V">
    <property type="taxonomic scope" value="Bacteria"/>
</dbReference>
<dbReference type="HOGENOM" id="CLU_1036968_0_0_4"/>
<dbReference type="SUPFAM" id="SSF109854">
    <property type="entry name" value="DinB/YfiT-like putative metalloenzymes"/>
    <property type="match status" value="1"/>
</dbReference>
<dbReference type="KEGG" id="bmu:Bmul_5150"/>
<protein>
    <recommendedName>
        <fullName evidence="1">DinB-like domain-containing protein</fullName>
    </recommendedName>
</protein>
<dbReference type="Gene3D" id="1.20.120.450">
    <property type="entry name" value="dinb family like domain"/>
    <property type="match status" value="1"/>
</dbReference>
<accession>A0A0H3KNT1</accession>
<sequence>MHSRFDRFRATPVGTQLEALIDSPTRYIEFAALSRAGVAAIAAIADEVAQKFPEIEADTTARQFCGAMVADVMRRHGHELVQARGRIGGPLFTYGAVFSPRPIALSFDKVVEALARMPDTLAEYVARFPPAQWTTRPDGTGFSLVEHVCHLRDLDVVFARRIDAVRTTALPVLESVDGTALAERLNYLAQDLRDAQAAFARSRKRLCGALSKLPPEQLARCGLRDGVRRMTLDELVRELLDHDRTHCLELDELASELGCAPAAVD</sequence>
<proteinExistence type="predicted"/>